<dbReference type="Pfam" id="PF01594">
    <property type="entry name" value="AI-2E_transport"/>
    <property type="match status" value="1"/>
</dbReference>
<evidence type="ECO:0000256" key="4">
    <source>
        <dbReference type="ARBA" id="ARBA00022989"/>
    </source>
</evidence>
<evidence type="ECO:0000313" key="7">
    <source>
        <dbReference type="EMBL" id="PQO26910.1"/>
    </source>
</evidence>
<dbReference type="AlphaFoldDB" id="A0A2S8F432"/>
<dbReference type="RefSeq" id="WP_114322194.1">
    <property type="nucleotide sequence ID" value="NZ_PUIA01000063.1"/>
</dbReference>
<sequence length="102" mass="11091">LLPIPLAIVDFDSVVMIVLVIAIPGAIQMTLGNVIEPMIMGEGLQLHPVTILLSLTFWGMLWGPVGMVLAVPITATMRIVLLRFETTRVIGNLMAGIFPEHM</sequence>
<keyword evidence="5 6" id="KW-0472">Membrane</keyword>
<keyword evidence="4 6" id="KW-1133">Transmembrane helix</keyword>
<evidence type="ECO:0000313" key="8">
    <source>
        <dbReference type="Proteomes" id="UP000240009"/>
    </source>
</evidence>
<feature type="transmembrane region" description="Helical" evidence="6">
    <location>
        <begin position="7"/>
        <end position="31"/>
    </location>
</feature>
<feature type="transmembrane region" description="Helical" evidence="6">
    <location>
        <begin position="51"/>
        <end position="73"/>
    </location>
</feature>
<evidence type="ECO:0000256" key="6">
    <source>
        <dbReference type="SAM" id="Phobius"/>
    </source>
</evidence>
<evidence type="ECO:0000256" key="2">
    <source>
        <dbReference type="ARBA" id="ARBA00009773"/>
    </source>
</evidence>
<name>A0A2S8F432_9BACT</name>
<dbReference type="Proteomes" id="UP000240009">
    <property type="component" value="Unassembled WGS sequence"/>
</dbReference>
<dbReference type="EMBL" id="PUIA01000063">
    <property type="protein sequence ID" value="PQO26910.1"/>
    <property type="molecule type" value="Genomic_DNA"/>
</dbReference>
<proteinExistence type="inferred from homology"/>
<protein>
    <recommendedName>
        <fullName evidence="9">AI-2E family transporter</fullName>
    </recommendedName>
</protein>
<evidence type="ECO:0000256" key="3">
    <source>
        <dbReference type="ARBA" id="ARBA00022692"/>
    </source>
</evidence>
<dbReference type="GO" id="GO:0016020">
    <property type="term" value="C:membrane"/>
    <property type="evidence" value="ECO:0007669"/>
    <property type="project" value="UniProtKB-SubCell"/>
</dbReference>
<feature type="non-terminal residue" evidence="7">
    <location>
        <position position="1"/>
    </location>
</feature>
<comment type="caution">
    <text evidence="7">The sequence shown here is derived from an EMBL/GenBank/DDBJ whole genome shotgun (WGS) entry which is preliminary data.</text>
</comment>
<comment type="subcellular location">
    <subcellularLocation>
        <location evidence="1">Membrane</location>
        <topology evidence="1">Multi-pass membrane protein</topology>
    </subcellularLocation>
</comment>
<evidence type="ECO:0000256" key="1">
    <source>
        <dbReference type="ARBA" id="ARBA00004141"/>
    </source>
</evidence>
<reference evidence="7 8" key="1">
    <citation type="submission" date="2018-02" db="EMBL/GenBank/DDBJ databases">
        <title>Comparative genomes isolates from brazilian mangrove.</title>
        <authorList>
            <person name="Araujo J.E."/>
            <person name="Taketani R.G."/>
            <person name="Silva M.C.P."/>
            <person name="Loureco M.V."/>
            <person name="Andreote F.D."/>
        </authorList>
    </citation>
    <scope>NUCLEOTIDE SEQUENCE [LARGE SCALE GENOMIC DNA]</scope>
    <source>
        <strain evidence="7 8">HEX-2 MGV</strain>
    </source>
</reference>
<accession>A0A2S8F432</accession>
<evidence type="ECO:0008006" key="9">
    <source>
        <dbReference type="Google" id="ProtNLM"/>
    </source>
</evidence>
<dbReference type="InterPro" id="IPR002549">
    <property type="entry name" value="AI-2E-like"/>
</dbReference>
<dbReference type="OrthoDB" id="9799225at2"/>
<gene>
    <name evidence="7" type="ORF">C5Y96_19525</name>
</gene>
<keyword evidence="3 6" id="KW-0812">Transmembrane</keyword>
<comment type="similarity">
    <text evidence="2">Belongs to the autoinducer-2 exporter (AI-2E) (TC 2.A.86) family.</text>
</comment>
<evidence type="ECO:0000256" key="5">
    <source>
        <dbReference type="ARBA" id="ARBA00023136"/>
    </source>
</evidence>
<organism evidence="7 8">
    <name type="scientific">Blastopirellula marina</name>
    <dbReference type="NCBI Taxonomy" id="124"/>
    <lineage>
        <taxon>Bacteria</taxon>
        <taxon>Pseudomonadati</taxon>
        <taxon>Planctomycetota</taxon>
        <taxon>Planctomycetia</taxon>
        <taxon>Pirellulales</taxon>
        <taxon>Pirellulaceae</taxon>
        <taxon>Blastopirellula</taxon>
    </lineage>
</organism>